<organism evidence="8">
    <name type="scientific">Hemiselmis tepida</name>
    <dbReference type="NCBI Taxonomy" id="464990"/>
    <lineage>
        <taxon>Eukaryota</taxon>
        <taxon>Cryptophyceae</taxon>
        <taxon>Cryptomonadales</taxon>
        <taxon>Hemiselmidaceae</taxon>
        <taxon>Hemiselmis</taxon>
    </lineage>
</organism>
<dbReference type="GO" id="GO:0046920">
    <property type="term" value="F:alpha-(1-&gt;3)-fucosyltransferase activity"/>
    <property type="evidence" value="ECO:0007669"/>
    <property type="project" value="TreeGrafter"/>
</dbReference>
<feature type="domain" description="Fucosyltransferase C-terminal" evidence="6">
    <location>
        <begin position="270"/>
        <end position="449"/>
    </location>
</feature>
<dbReference type="Pfam" id="PF01755">
    <property type="entry name" value="Glyco_transf_25"/>
    <property type="match status" value="1"/>
</dbReference>
<dbReference type="EMBL" id="HBFN01038358">
    <property type="protein sequence ID" value="CAD8808600.1"/>
    <property type="molecule type" value="Transcribed_RNA"/>
</dbReference>
<dbReference type="PANTHER" id="PTHR11929:SF194">
    <property type="entry name" value="ALPHA-(1,3)-FUCOSYLTRANSFERASE 10"/>
    <property type="match status" value="1"/>
</dbReference>
<evidence type="ECO:0000256" key="2">
    <source>
        <dbReference type="ARBA" id="ARBA00008919"/>
    </source>
</evidence>
<comment type="subcellular location">
    <subcellularLocation>
        <location evidence="5">Golgi apparatus</location>
        <location evidence="5">Golgi stack membrane</location>
        <topology evidence="5">Single-pass type II membrane protein</topology>
    </subcellularLocation>
</comment>
<dbReference type="InterPro" id="IPR001503">
    <property type="entry name" value="Glyco_trans_10"/>
</dbReference>
<name>A0A7S0WGA3_9CRYP</name>
<keyword evidence="5" id="KW-0472">Membrane</keyword>
<evidence type="ECO:0000259" key="6">
    <source>
        <dbReference type="Pfam" id="PF00852"/>
    </source>
</evidence>
<evidence type="ECO:0000256" key="3">
    <source>
        <dbReference type="ARBA" id="ARBA00022676"/>
    </source>
</evidence>
<protein>
    <recommendedName>
        <fullName evidence="5">Fucosyltransferase</fullName>
        <ecNumber evidence="5">2.4.1.-</ecNumber>
    </recommendedName>
</protein>
<accession>A0A7S0WGA3</accession>
<dbReference type="UniPathway" id="UPA00378"/>
<keyword evidence="5" id="KW-0333">Golgi apparatus</keyword>
<evidence type="ECO:0000313" key="8">
    <source>
        <dbReference type="EMBL" id="CAD8808600.1"/>
    </source>
</evidence>
<evidence type="ECO:0000256" key="5">
    <source>
        <dbReference type="RuleBase" id="RU003832"/>
    </source>
</evidence>
<dbReference type="PANTHER" id="PTHR11929">
    <property type="entry name" value="ALPHA- 1,3 -FUCOSYLTRANSFERASE"/>
    <property type="match status" value="1"/>
</dbReference>
<dbReference type="InterPro" id="IPR038577">
    <property type="entry name" value="GT10-like_C_sf"/>
</dbReference>
<sequence length="726" mass="81612">MRLRKHIYVLASSFLALLLIGGIFRSLWTLPAEVQLLGNSYAALFQKLMPTLKDEGSAARVENGHPTHPHATAWQQKLAQMDAHIYLANSTTACHADSRLCNCLGKTTVKAGGVYRNLTGQQLVSREGSSPCGKVAFRQKPLVNVVVSGWLGVELNMGVHDCPSLRCNVGIGTQFAEDTHVVLQTSAGHKIPVFASKKHPAWQMNVLLQMESSVHYPGVKTASYNAGLDAVAGFRQFYAGKPFVPISYVNANEDDFRTPGARFEDRSPVLGVFMSNCQTEGHHRQGFIADLARFVKVESYGGCTPKGTVKANWQTRFPQCRGMPRRSAMWDAVKECVLFHSRFALSVENALEEDYVTEKMWQPLRVGAVPITVGSNISRHLLPHPSAAIYAEDFGSVRDLAEYISRVANSSELWHAHTAWKGGEFSNAFQHVVFNSYTSLGCRVCEGYWVHKQGEPPRGFRMPELKILPCQKELLSRFFRNPWPMRKADERLGVDSLFVVHYSKLKHRKVLMEKRLMETFGVKGVFVNEFDREELNESDFSCFGNREWQTTYIGRPTTNGEDSLSIKHMAVFYYMYRMGIQNALILEDDAAFFHKKANDWLVEGTEWQYILKDLPEDYDSVMMSKFWNFRAKGKSFGPNLVLAQASETTGMSMFSLKGAINMLNSLPVIGPIDFQINYVGRTQKITNERNHSVPLAQVVNVKIFHAEPPLSFQADPSGIRGTVRSK</sequence>
<proteinExistence type="inferred from homology"/>
<gene>
    <name evidence="8" type="ORF">HTEP1355_LOCUS22281</name>
</gene>
<dbReference type="EC" id="2.4.1.-" evidence="5"/>
<reference evidence="8" key="1">
    <citation type="submission" date="2021-01" db="EMBL/GenBank/DDBJ databases">
        <authorList>
            <person name="Corre E."/>
            <person name="Pelletier E."/>
            <person name="Niang G."/>
            <person name="Scheremetjew M."/>
            <person name="Finn R."/>
            <person name="Kale V."/>
            <person name="Holt S."/>
            <person name="Cochrane G."/>
            <person name="Meng A."/>
            <person name="Brown T."/>
            <person name="Cohen L."/>
        </authorList>
    </citation>
    <scope>NUCLEOTIDE SEQUENCE</scope>
    <source>
        <strain evidence="8">CCMP443</strain>
    </source>
</reference>
<comment type="pathway">
    <text evidence="1">Protein modification; protein glycosylation.</text>
</comment>
<dbReference type="Gene3D" id="3.40.50.11660">
    <property type="entry name" value="Glycosyl transferase family 10, C-terminal domain"/>
    <property type="match status" value="1"/>
</dbReference>
<dbReference type="SUPFAM" id="SSF53756">
    <property type="entry name" value="UDP-Glycosyltransferase/glycogen phosphorylase"/>
    <property type="match status" value="1"/>
</dbReference>
<keyword evidence="3 5" id="KW-0328">Glycosyltransferase</keyword>
<dbReference type="Pfam" id="PF00852">
    <property type="entry name" value="Glyco_transf_10"/>
    <property type="match status" value="1"/>
</dbReference>
<evidence type="ECO:0000256" key="4">
    <source>
        <dbReference type="ARBA" id="ARBA00022679"/>
    </source>
</evidence>
<dbReference type="InterPro" id="IPR002654">
    <property type="entry name" value="Glyco_trans_25"/>
</dbReference>
<dbReference type="InterPro" id="IPR055270">
    <property type="entry name" value="Glyco_tran_10_C"/>
</dbReference>
<comment type="similarity">
    <text evidence="2 5">Belongs to the glycosyltransferase 10 family.</text>
</comment>
<keyword evidence="5" id="KW-0812">Transmembrane</keyword>
<evidence type="ECO:0000256" key="1">
    <source>
        <dbReference type="ARBA" id="ARBA00004922"/>
    </source>
</evidence>
<feature type="domain" description="Glycosyl transferase family 25" evidence="7">
    <location>
        <begin position="498"/>
        <end position="635"/>
    </location>
</feature>
<dbReference type="AlphaFoldDB" id="A0A7S0WGA3"/>
<dbReference type="GO" id="GO:0032580">
    <property type="term" value="C:Golgi cisterna membrane"/>
    <property type="evidence" value="ECO:0007669"/>
    <property type="project" value="UniProtKB-SubCell"/>
</dbReference>
<keyword evidence="4 5" id="KW-0808">Transferase</keyword>
<evidence type="ECO:0000259" key="7">
    <source>
        <dbReference type="Pfam" id="PF01755"/>
    </source>
</evidence>